<sequence length="197" mass="23378">MRYRKINYIEDYNYRLEIVQQPKQASLIDTLTYEDKTMMPHRNLLGNSVINPQKLYGLDDDLGLWFTFNDLSVRKEGDYMLRFRLFYNGRLPNIVNDIGYEYISEITFTESRPFVVYKKTQFPGDIEPTSLSINFYEQGVNIPLGSSVRRNSSSKYVEVISVINENDYFENFYDDDEFHSDFYEELSDDDKMNVDES</sequence>
<protein>
    <submittedName>
        <fullName evidence="6">2176_t:CDS:1</fullName>
    </submittedName>
</protein>
<dbReference type="GO" id="GO:0005634">
    <property type="term" value="C:nucleus"/>
    <property type="evidence" value="ECO:0007669"/>
    <property type="project" value="UniProtKB-SubCell"/>
</dbReference>
<keyword evidence="4" id="KW-0539">Nucleus</keyword>
<dbReference type="PROSITE" id="PS51821">
    <property type="entry name" value="VELVET"/>
    <property type="match status" value="1"/>
</dbReference>
<dbReference type="InterPro" id="IPR037525">
    <property type="entry name" value="Velvet_dom"/>
</dbReference>
<dbReference type="AlphaFoldDB" id="A0A9W4SQK1"/>
<comment type="subcellular location">
    <subcellularLocation>
        <location evidence="1">Nucleus</location>
    </subcellularLocation>
</comment>
<dbReference type="Proteomes" id="UP001153678">
    <property type="component" value="Unassembled WGS sequence"/>
</dbReference>
<dbReference type="InterPro" id="IPR038491">
    <property type="entry name" value="Velvet_dom_sf"/>
</dbReference>
<evidence type="ECO:0000259" key="5">
    <source>
        <dbReference type="PROSITE" id="PS51821"/>
    </source>
</evidence>
<accession>A0A9W4SQK1</accession>
<dbReference type="OrthoDB" id="3056235at2759"/>
<gene>
    <name evidence="6" type="ORF">FWILDA_LOCUS7841</name>
</gene>
<dbReference type="Gene3D" id="2.60.40.3960">
    <property type="entry name" value="Velvet domain"/>
    <property type="match status" value="1"/>
</dbReference>
<dbReference type="Pfam" id="PF11754">
    <property type="entry name" value="Velvet"/>
    <property type="match status" value="1"/>
</dbReference>
<dbReference type="InterPro" id="IPR021740">
    <property type="entry name" value="Velvet"/>
</dbReference>
<proteinExistence type="predicted"/>
<evidence type="ECO:0000313" key="6">
    <source>
        <dbReference type="EMBL" id="CAI2176952.1"/>
    </source>
</evidence>
<evidence type="ECO:0000256" key="1">
    <source>
        <dbReference type="ARBA" id="ARBA00004123"/>
    </source>
</evidence>
<dbReference type="EMBL" id="CAMKVN010001584">
    <property type="protein sequence ID" value="CAI2176952.1"/>
    <property type="molecule type" value="Genomic_DNA"/>
</dbReference>
<feature type="domain" description="Velvet" evidence="5">
    <location>
        <begin position="9"/>
        <end position="145"/>
    </location>
</feature>
<evidence type="ECO:0000256" key="4">
    <source>
        <dbReference type="ARBA" id="ARBA00023242"/>
    </source>
</evidence>
<reference evidence="6" key="1">
    <citation type="submission" date="2022-08" db="EMBL/GenBank/DDBJ databases">
        <authorList>
            <person name="Kallberg Y."/>
            <person name="Tangrot J."/>
            <person name="Rosling A."/>
        </authorList>
    </citation>
    <scope>NUCLEOTIDE SEQUENCE</scope>
    <source>
        <strain evidence="6">Wild A</strain>
    </source>
</reference>
<evidence type="ECO:0000256" key="3">
    <source>
        <dbReference type="ARBA" id="ARBA00023163"/>
    </source>
</evidence>
<dbReference type="PANTHER" id="PTHR33572">
    <property type="entry name" value="SPORE DEVELOPMENT REGULATOR VOSA"/>
    <property type="match status" value="1"/>
</dbReference>
<name>A0A9W4SQK1_9GLOM</name>
<evidence type="ECO:0000256" key="2">
    <source>
        <dbReference type="ARBA" id="ARBA00023015"/>
    </source>
</evidence>
<organism evidence="6 7">
    <name type="scientific">Funneliformis geosporum</name>
    <dbReference type="NCBI Taxonomy" id="1117311"/>
    <lineage>
        <taxon>Eukaryota</taxon>
        <taxon>Fungi</taxon>
        <taxon>Fungi incertae sedis</taxon>
        <taxon>Mucoromycota</taxon>
        <taxon>Glomeromycotina</taxon>
        <taxon>Glomeromycetes</taxon>
        <taxon>Glomerales</taxon>
        <taxon>Glomeraceae</taxon>
        <taxon>Funneliformis</taxon>
    </lineage>
</organism>
<keyword evidence="7" id="KW-1185">Reference proteome</keyword>
<dbReference type="PANTHER" id="PTHR33572:SF3">
    <property type="entry name" value="VELVET COMPLEX SUBUNIT B"/>
    <property type="match status" value="1"/>
</dbReference>
<keyword evidence="3" id="KW-0804">Transcription</keyword>
<evidence type="ECO:0000313" key="7">
    <source>
        <dbReference type="Proteomes" id="UP001153678"/>
    </source>
</evidence>
<keyword evidence="2" id="KW-0805">Transcription regulation</keyword>
<comment type="caution">
    <text evidence="6">The sequence shown here is derived from an EMBL/GenBank/DDBJ whole genome shotgun (WGS) entry which is preliminary data.</text>
</comment>